<reference evidence="1" key="2">
    <citation type="submission" date="2025-08" db="UniProtKB">
        <authorList>
            <consortium name="Ensembl"/>
        </authorList>
    </citation>
    <scope>IDENTIFICATION</scope>
</reference>
<dbReference type="Ensembl" id="ENSCUST00005023755.1">
    <property type="protein sequence ID" value="ENSCUSP00005022937.1"/>
    <property type="gene ID" value="ENSCUSG00005014433.1"/>
</dbReference>
<evidence type="ECO:0000313" key="1">
    <source>
        <dbReference type="Ensembl" id="ENSCUSP00005022937.1"/>
    </source>
</evidence>
<protein>
    <submittedName>
        <fullName evidence="1">Uncharacterized protein</fullName>
    </submittedName>
</protein>
<name>A0A8C3Y7E5_CATUS</name>
<evidence type="ECO:0000313" key="2">
    <source>
        <dbReference type="Proteomes" id="UP000694563"/>
    </source>
</evidence>
<reference evidence="1" key="1">
    <citation type="submission" date="2020-10" db="EMBL/GenBank/DDBJ databases">
        <title>Catharus ustulatus (Swainson's thrush) genome, bCatUst1, primary haplotype v2.</title>
        <authorList>
            <person name="Delmore K."/>
            <person name="Vafadar M."/>
            <person name="Formenti G."/>
            <person name="Chow W."/>
            <person name="Pelan S."/>
            <person name="Howe K."/>
            <person name="Rhie A."/>
            <person name="Mountcastle J."/>
            <person name="Haase B."/>
            <person name="Fedrigo O."/>
            <person name="Jarvis E.D."/>
        </authorList>
    </citation>
    <scope>NUCLEOTIDE SEQUENCE [LARGE SCALE GENOMIC DNA]</scope>
</reference>
<organism evidence="1 2">
    <name type="scientific">Catharus ustulatus</name>
    <name type="common">Russet-backed thrush</name>
    <name type="synonym">Hylocichla ustulatus</name>
    <dbReference type="NCBI Taxonomy" id="91951"/>
    <lineage>
        <taxon>Eukaryota</taxon>
        <taxon>Metazoa</taxon>
        <taxon>Chordata</taxon>
        <taxon>Craniata</taxon>
        <taxon>Vertebrata</taxon>
        <taxon>Euteleostomi</taxon>
        <taxon>Archelosauria</taxon>
        <taxon>Archosauria</taxon>
        <taxon>Dinosauria</taxon>
        <taxon>Saurischia</taxon>
        <taxon>Theropoda</taxon>
        <taxon>Coelurosauria</taxon>
        <taxon>Aves</taxon>
        <taxon>Neognathae</taxon>
        <taxon>Neoaves</taxon>
        <taxon>Telluraves</taxon>
        <taxon>Australaves</taxon>
        <taxon>Passeriformes</taxon>
        <taxon>Turdidae</taxon>
        <taxon>Catharus</taxon>
    </lineage>
</organism>
<reference evidence="1" key="3">
    <citation type="submission" date="2025-09" db="UniProtKB">
        <authorList>
            <consortium name="Ensembl"/>
        </authorList>
    </citation>
    <scope>IDENTIFICATION</scope>
</reference>
<proteinExistence type="predicted"/>
<sequence length="118" mass="13055">MTCSRMFSPKELSSEDQTIALVKPSKCSHSNSPSALVCSHSQAAEHCPVCKHCWILRAQSEQRALGAGIGLQIRNLENHLAFLIPLSGTISFVFQHVEEFREHTPCEKSQGFLHRAGP</sequence>
<dbReference type="Proteomes" id="UP000694563">
    <property type="component" value="Chromosome 16"/>
</dbReference>
<dbReference type="AlphaFoldDB" id="A0A8C3Y7E5"/>
<keyword evidence="2" id="KW-1185">Reference proteome</keyword>
<accession>A0A8C3Y7E5</accession>